<dbReference type="PANTHER" id="PTHR43436">
    <property type="entry name" value="ARAC-FAMILY TRANSCRIPTIONAL REGULATOR"/>
    <property type="match status" value="1"/>
</dbReference>
<dbReference type="InterPro" id="IPR009594">
    <property type="entry name" value="Tscrpt_reg_HTH_AraC_N"/>
</dbReference>
<comment type="caution">
    <text evidence="6">The sequence shown here is derived from an EMBL/GenBank/DDBJ whole genome shotgun (WGS) entry which is preliminary data.</text>
</comment>
<dbReference type="PANTHER" id="PTHR43436:SF1">
    <property type="entry name" value="TRANSCRIPTIONAL REGULATORY PROTEIN"/>
    <property type="match status" value="1"/>
</dbReference>
<protein>
    <submittedName>
        <fullName evidence="6">AraC family transcriptional regulator</fullName>
    </submittedName>
</protein>
<feature type="compositionally biased region" description="Basic and acidic residues" evidence="4">
    <location>
        <begin position="277"/>
        <end position="290"/>
    </location>
</feature>
<dbReference type="SMART" id="SM00342">
    <property type="entry name" value="HTH_ARAC"/>
    <property type="match status" value="1"/>
</dbReference>
<evidence type="ECO:0000256" key="4">
    <source>
        <dbReference type="SAM" id="MobiDB-lite"/>
    </source>
</evidence>
<organism evidence="6 7">
    <name type="scientific">Massilia pinisoli</name>
    <dbReference type="NCBI Taxonomy" id="1772194"/>
    <lineage>
        <taxon>Bacteria</taxon>
        <taxon>Pseudomonadati</taxon>
        <taxon>Pseudomonadota</taxon>
        <taxon>Betaproteobacteria</taxon>
        <taxon>Burkholderiales</taxon>
        <taxon>Oxalobacteraceae</taxon>
        <taxon>Telluria group</taxon>
        <taxon>Massilia</taxon>
    </lineage>
</organism>
<name>A0ABT1ZZ06_9BURK</name>
<dbReference type="PROSITE" id="PS00041">
    <property type="entry name" value="HTH_ARAC_FAMILY_1"/>
    <property type="match status" value="1"/>
</dbReference>
<keyword evidence="2" id="KW-0238">DNA-binding</keyword>
<dbReference type="Gene3D" id="1.10.10.60">
    <property type="entry name" value="Homeodomain-like"/>
    <property type="match status" value="1"/>
</dbReference>
<keyword evidence="7" id="KW-1185">Reference proteome</keyword>
<gene>
    <name evidence="6" type="ORF">NX784_26550</name>
</gene>
<feature type="domain" description="HTH araC/xylS-type" evidence="5">
    <location>
        <begin position="186"/>
        <end position="284"/>
    </location>
</feature>
<dbReference type="Proteomes" id="UP001204151">
    <property type="component" value="Unassembled WGS sequence"/>
</dbReference>
<dbReference type="Pfam" id="PF12833">
    <property type="entry name" value="HTH_18"/>
    <property type="match status" value="1"/>
</dbReference>
<evidence type="ECO:0000313" key="7">
    <source>
        <dbReference type="Proteomes" id="UP001204151"/>
    </source>
</evidence>
<accession>A0ABT1ZZ06</accession>
<dbReference type="EMBL" id="JANUGW010000029">
    <property type="protein sequence ID" value="MCS0585153.1"/>
    <property type="molecule type" value="Genomic_DNA"/>
</dbReference>
<dbReference type="InterPro" id="IPR037923">
    <property type="entry name" value="HTH-like"/>
</dbReference>
<dbReference type="Pfam" id="PF06719">
    <property type="entry name" value="AraC_N"/>
    <property type="match status" value="1"/>
</dbReference>
<proteinExistence type="predicted"/>
<dbReference type="InterPro" id="IPR018060">
    <property type="entry name" value="HTH_AraC"/>
</dbReference>
<dbReference type="InterPro" id="IPR018062">
    <property type="entry name" value="HTH_AraC-typ_CS"/>
</dbReference>
<dbReference type="SUPFAM" id="SSF46689">
    <property type="entry name" value="Homeodomain-like"/>
    <property type="match status" value="2"/>
</dbReference>
<evidence type="ECO:0000256" key="2">
    <source>
        <dbReference type="ARBA" id="ARBA00023125"/>
    </source>
</evidence>
<dbReference type="PROSITE" id="PS01124">
    <property type="entry name" value="HTH_ARAC_FAMILY_2"/>
    <property type="match status" value="1"/>
</dbReference>
<evidence type="ECO:0000256" key="1">
    <source>
        <dbReference type="ARBA" id="ARBA00023015"/>
    </source>
</evidence>
<keyword evidence="1" id="KW-0805">Transcription regulation</keyword>
<evidence type="ECO:0000313" key="6">
    <source>
        <dbReference type="EMBL" id="MCS0585153.1"/>
    </source>
</evidence>
<dbReference type="RefSeq" id="WP_258819682.1">
    <property type="nucleotide sequence ID" value="NZ_JANUGW010000029.1"/>
</dbReference>
<evidence type="ECO:0000259" key="5">
    <source>
        <dbReference type="PROSITE" id="PS01124"/>
    </source>
</evidence>
<keyword evidence="3" id="KW-0804">Transcription</keyword>
<feature type="region of interest" description="Disordered" evidence="4">
    <location>
        <begin position="271"/>
        <end position="290"/>
    </location>
</feature>
<dbReference type="InterPro" id="IPR009057">
    <property type="entry name" value="Homeodomain-like_sf"/>
</dbReference>
<reference evidence="6 7" key="1">
    <citation type="submission" date="2022-08" db="EMBL/GenBank/DDBJ databases">
        <title>Reclassification of Massilia species as members of the genera Telluria, Duganella, Pseudoduganella, Mokoshia gen. nov. and Zemynaea gen. nov. using orthogonal and non-orthogonal genome-based approaches.</title>
        <authorList>
            <person name="Bowman J.P."/>
        </authorList>
    </citation>
    <scope>NUCLEOTIDE SEQUENCE [LARGE SCALE GENOMIC DNA]</scope>
    <source>
        <strain evidence="6 7">JCM 31316</strain>
    </source>
</reference>
<dbReference type="SUPFAM" id="SSF51215">
    <property type="entry name" value="Regulatory protein AraC"/>
    <property type="match status" value="1"/>
</dbReference>
<evidence type="ECO:0000256" key="3">
    <source>
        <dbReference type="ARBA" id="ARBA00023163"/>
    </source>
</evidence>
<sequence>MMTLHDLRHLAMRHAGTGPDCVVPGLRIRAVTGPTMPMSGIEEPMFALILQGRKRSTIAGRTYEYGPGDCVIVSLTMPSTGQVVVASEDEPYLGVALTLRPAEIAGLIVEAEAEAPLDAVPMAVHAASAPLLDAVGRLVSLLDHPDDVRILRPLLEKEILWRLLSGPHGPMLREVGLADSRASRIGRAIRWLQQHYAEPVSTQQLEAVSGMSASSLFRHFKDFTSLSPLQYQKQIRLHEARARLAAASCDVAAVAYQVGYESPSQFTREYSRMFGRPPRDDLRRVREPAV</sequence>